<feature type="transmembrane region" description="Helical" evidence="1">
    <location>
        <begin position="186"/>
        <end position="208"/>
    </location>
</feature>
<dbReference type="InterPro" id="IPR006685">
    <property type="entry name" value="MscS_channel_2nd"/>
</dbReference>
<feature type="transmembrane region" description="Helical" evidence="1">
    <location>
        <begin position="153"/>
        <end position="174"/>
    </location>
</feature>
<dbReference type="GO" id="GO:0008381">
    <property type="term" value="F:mechanosensitive monoatomic ion channel activity"/>
    <property type="evidence" value="ECO:0007669"/>
    <property type="project" value="InterPro"/>
</dbReference>
<evidence type="ECO:0000259" key="2">
    <source>
        <dbReference type="Pfam" id="PF00924"/>
    </source>
</evidence>
<accession>A0A3G2L5T9</accession>
<dbReference type="Proteomes" id="UP000276309">
    <property type="component" value="Chromosome"/>
</dbReference>
<dbReference type="RefSeq" id="WP_121848650.1">
    <property type="nucleotide sequence ID" value="NZ_CP032050.1"/>
</dbReference>
<dbReference type="InterPro" id="IPR045275">
    <property type="entry name" value="MscS_archaea/bacteria_type"/>
</dbReference>
<dbReference type="AlphaFoldDB" id="A0A3G2L5T9"/>
<feature type="transmembrane region" description="Helical" evidence="1">
    <location>
        <begin position="29"/>
        <end position="50"/>
    </location>
</feature>
<dbReference type="InterPro" id="IPR008910">
    <property type="entry name" value="MSC_TM_helix"/>
</dbReference>
<dbReference type="PANTHER" id="PTHR30221:SF1">
    <property type="entry name" value="SMALL-CONDUCTANCE MECHANOSENSITIVE CHANNEL"/>
    <property type="match status" value="1"/>
</dbReference>
<dbReference type="PANTHER" id="PTHR30221">
    <property type="entry name" value="SMALL-CONDUCTANCE MECHANOSENSITIVE CHANNEL"/>
    <property type="match status" value="1"/>
</dbReference>
<dbReference type="Gene3D" id="1.10.287.1260">
    <property type="match status" value="1"/>
</dbReference>
<organism evidence="3 4">
    <name type="scientific">Euzebyella marina</name>
    <dbReference type="NCBI Taxonomy" id="1761453"/>
    <lineage>
        <taxon>Bacteria</taxon>
        <taxon>Pseudomonadati</taxon>
        <taxon>Bacteroidota</taxon>
        <taxon>Flavobacteriia</taxon>
        <taxon>Flavobacteriales</taxon>
        <taxon>Flavobacteriaceae</taxon>
        <taxon>Euzebyella</taxon>
    </lineage>
</organism>
<gene>
    <name evidence="3" type="ORF">D1013_09780</name>
</gene>
<dbReference type="GO" id="GO:0016020">
    <property type="term" value="C:membrane"/>
    <property type="evidence" value="ECO:0007669"/>
    <property type="project" value="InterPro"/>
</dbReference>
<dbReference type="EMBL" id="CP032050">
    <property type="protein sequence ID" value="AYN67634.1"/>
    <property type="molecule type" value="Genomic_DNA"/>
</dbReference>
<proteinExistence type="predicted"/>
<dbReference type="Pfam" id="PF00924">
    <property type="entry name" value="MS_channel_2nd"/>
    <property type="match status" value="1"/>
</dbReference>
<sequence>MTTINEWKDVTLESFKSMGEKIGNTIPKLIGVFFVLLIGWIITKLLLVLLKKILLLIKIDSFGEKFNELDILEGNQIQVNISEVLLGFAKWAIYLIFLTVAADIMDWNIVSTEIGNLLRYLPKLFSGIILFIFGIYIATLIKKAISTLFGSMGLNGAKFIGTIIFYLVAVFFTISALNQVGVDTTIITNNVTMIMGAFLLALALGFGFGSREVINILLLTFYTRKKYAIGDLVEIDGLEGKIESLDNLSVTLQINDESVVLPIRELAYKRIKIKRRFVS</sequence>
<evidence type="ECO:0000256" key="1">
    <source>
        <dbReference type="SAM" id="Phobius"/>
    </source>
</evidence>
<protein>
    <recommendedName>
        <fullName evidence="2">Mechanosensitive ion channel MscS domain-containing protein</fullName>
    </recommendedName>
</protein>
<dbReference type="KEGG" id="emar:D1013_09780"/>
<reference evidence="3 4" key="1">
    <citation type="submission" date="2018-08" db="EMBL/GenBank/DDBJ databases">
        <title>The reduced genetic potential of extracellular carbohydrate catabolism in Euzebyella marina RN62, a Flavobacteriia bacterium isolated from the hadal water.</title>
        <authorList>
            <person name="Xue C."/>
        </authorList>
    </citation>
    <scope>NUCLEOTIDE SEQUENCE [LARGE SCALE GENOMIC DNA]</scope>
    <source>
        <strain evidence="3 4">RN62</strain>
    </source>
</reference>
<evidence type="ECO:0000313" key="4">
    <source>
        <dbReference type="Proteomes" id="UP000276309"/>
    </source>
</evidence>
<keyword evidence="1" id="KW-1133">Transmembrane helix</keyword>
<feature type="domain" description="Mechanosensitive ion channel MscS" evidence="2">
    <location>
        <begin position="220"/>
        <end position="266"/>
    </location>
</feature>
<keyword evidence="1" id="KW-0472">Membrane</keyword>
<keyword evidence="4" id="KW-1185">Reference proteome</keyword>
<name>A0A3G2L5T9_9FLAO</name>
<feature type="transmembrane region" description="Helical" evidence="1">
    <location>
        <begin position="84"/>
        <end position="104"/>
    </location>
</feature>
<evidence type="ECO:0000313" key="3">
    <source>
        <dbReference type="EMBL" id="AYN67634.1"/>
    </source>
</evidence>
<dbReference type="OrthoDB" id="1493289at2"/>
<keyword evidence="1" id="KW-0812">Transmembrane</keyword>
<dbReference type="Pfam" id="PF05552">
    <property type="entry name" value="MS_channel_1st_1"/>
    <property type="match status" value="2"/>
</dbReference>
<feature type="transmembrane region" description="Helical" evidence="1">
    <location>
        <begin position="124"/>
        <end position="141"/>
    </location>
</feature>